<dbReference type="PRINTS" id="PR01039">
    <property type="entry name" value="TRNASYNTHTRP"/>
</dbReference>
<organism evidence="13 14">
    <name type="scientific">Conoideocrella luteorostrata</name>
    <dbReference type="NCBI Taxonomy" id="1105319"/>
    <lineage>
        <taxon>Eukaryota</taxon>
        <taxon>Fungi</taxon>
        <taxon>Dikarya</taxon>
        <taxon>Ascomycota</taxon>
        <taxon>Pezizomycotina</taxon>
        <taxon>Sordariomycetes</taxon>
        <taxon>Hypocreomycetidae</taxon>
        <taxon>Hypocreales</taxon>
        <taxon>Clavicipitaceae</taxon>
        <taxon>Conoideocrella</taxon>
    </lineage>
</organism>
<evidence type="ECO:0000256" key="11">
    <source>
        <dbReference type="RuleBase" id="RU363036"/>
    </source>
</evidence>
<keyword evidence="8 11" id="KW-0030">Aminoacyl-tRNA synthetase</keyword>
<dbReference type="CDD" id="cd00806">
    <property type="entry name" value="TrpRS_core"/>
    <property type="match status" value="1"/>
</dbReference>
<evidence type="ECO:0000256" key="2">
    <source>
        <dbReference type="ARBA" id="ARBA00005594"/>
    </source>
</evidence>
<dbReference type="InterPro" id="IPR002306">
    <property type="entry name" value="Trp-tRNA-ligase"/>
</dbReference>
<dbReference type="InterPro" id="IPR001412">
    <property type="entry name" value="aa-tRNA-synth_I_CS"/>
</dbReference>
<feature type="domain" description="CRAL-TRIO" evidence="12">
    <location>
        <begin position="245"/>
        <end position="413"/>
    </location>
</feature>
<dbReference type="PROSITE" id="PS00178">
    <property type="entry name" value="AA_TRNA_LIGASE_I"/>
    <property type="match status" value="1"/>
</dbReference>
<comment type="similarity">
    <text evidence="2 11">Belongs to the class-I aminoacyl-tRNA synthetase family.</text>
</comment>
<dbReference type="InterPro" id="IPR001251">
    <property type="entry name" value="CRAL-TRIO_dom"/>
</dbReference>
<dbReference type="GO" id="GO:0005524">
    <property type="term" value="F:ATP binding"/>
    <property type="evidence" value="ECO:0007669"/>
    <property type="project" value="UniProtKB-KW"/>
</dbReference>
<evidence type="ECO:0000256" key="3">
    <source>
        <dbReference type="ARBA" id="ARBA00013161"/>
    </source>
</evidence>
<dbReference type="InterPro" id="IPR050203">
    <property type="entry name" value="Trp-tRNA_synthetase"/>
</dbReference>
<evidence type="ECO:0000256" key="6">
    <source>
        <dbReference type="ARBA" id="ARBA00022840"/>
    </source>
</evidence>
<dbReference type="InterPro" id="IPR002305">
    <property type="entry name" value="aa-tRNA-synth_Ic"/>
</dbReference>
<keyword evidence="5 11" id="KW-0547">Nucleotide-binding</keyword>
<evidence type="ECO:0000256" key="10">
    <source>
        <dbReference type="ARBA" id="ARBA00069760"/>
    </source>
</evidence>
<evidence type="ECO:0000256" key="7">
    <source>
        <dbReference type="ARBA" id="ARBA00022917"/>
    </source>
</evidence>
<evidence type="ECO:0000256" key="5">
    <source>
        <dbReference type="ARBA" id="ARBA00022741"/>
    </source>
</evidence>
<dbReference type="AlphaFoldDB" id="A0AAJ0CXT5"/>
<accession>A0AAJ0CXT5</accession>
<dbReference type="NCBIfam" id="TIGR00233">
    <property type="entry name" value="trpS"/>
    <property type="match status" value="1"/>
</dbReference>
<evidence type="ECO:0000259" key="12">
    <source>
        <dbReference type="PROSITE" id="PS50191"/>
    </source>
</evidence>
<dbReference type="Gene3D" id="3.40.50.620">
    <property type="entry name" value="HUPs"/>
    <property type="match status" value="1"/>
</dbReference>
<proteinExistence type="inferred from homology"/>
<reference evidence="13" key="1">
    <citation type="submission" date="2023-06" db="EMBL/GenBank/DDBJ databases">
        <title>Conoideocrella luteorostrata (Hypocreales: Clavicipitaceae), a potential biocontrol fungus for elongate hemlock scale in United States Christmas tree production areas.</title>
        <authorList>
            <person name="Barrett H."/>
            <person name="Lovett B."/>
            <person name="Macias A.M."/>
            <person name="Stajich J.E."/>
            <person name="Kasson M.T."/>
        </authorList>
    </citation>
    <scope>NUCLEOTIDE SEQUENCE</scope>
    <source>
        <strain evidence="13">ARSEF 14590</strain>
    </source>
</reference>
<keyword evidence="4 11" id="KW-0436">Ligase</keyword>
<protein>
    <recommendedName>
        <fullName evidence="10">Tryptophan--tRNA ligase, mitochondrial</fullName>
        <ecNumber evidence="3">6.1.1.2</ecNumber>
    </recommendedName>
    <alternativeName>
        <fullName evidence="9">Tryptophanyl-tRNA synthetase</fullName>
    </alternativeName>
</protein>
<evidence type="ECO:0000313" key="13">
    <source>
        <dbReference type="EMBL" id="KAK2612939.1"/>
    </source>
</evidence>
<evidence type="ECO:0000256" key="8">
    <source>
        <dbReference type="ARBA" id="ARBA00023146"/>
    </source>
</evidence>
<comment type="caution">
    <text evidence="13">The sequence shown here is derived from an EMBL/GenBank/DDBJ whole genome shotgun (WGS) entry which is preliminary data.</text>
</comment>
<evidence type="ECO:0000256" key="9">
    <source>
        <dbReference type="ARBA" id="ARBA00030268"/>
    </source>
</evidence>
<keyword evidence="14" id="KW-1185">Reference proteome</keyword>
<dbReference type="GO" id="GO:0005759">
    <property type="term" value="C:mitochondrial matrix"/>
    <property type="evidence" value="ECO:0007669"/>
    <property type="project" value="UniProtKB-SubCell"/>
</dbReference>
<dbReference type="Proteomes" id="UP001251528">
    <property type="component" value="Unassembled WGS sequence"/>
</dbReference>
<keyword evidence="7 11" id="KW-0648">Protein biosynthesis</keyword>
<dbReference type="EC" id="6.1.1.2" evidence="3"/>
<dbReference type="PANTHER" id="PTHR43766">
    <property type="entry name" value="TRYPTOPHAN--TRNA LIGASE, MITOCHONDRIAL"/>
    <property type="match status" value="1"/>
</dbReference>
<dbReference type="Gene3D" id="1.10.240.10">
    <property type="entry name" value="Tyrosyl-Transfer RNA Synthetase"/>
    <property type="match status" value="1"/>
</dbReference>
<name>A0AAJ0CXT5_9HYPO</name>
<dbReference type="SUPFAM" id="SSF52374">
    <property type="entry name" value="Nucleotidylyl transferase"/>
    <property type="match status" value="1"/>
</dbReference>
<sequence>MYKSGLYAYGRPARLFRASPKAYLDRTCASVTNKSKGGKKIQRRQNSSAAQPRVVFSGIQPTGIPHLGNYAGALRQWVQLQDQESENTKFIYSIVDLHAITTPQKPDELKQWKRESLAALLAVGIDPRRSIVFYQSSVPAHSELMWILACTASVGYLSRMTQWKQKLNIASECQLEEGSVGSRLKLGLFSYPVLQAADVLVHRASHVPVGHDQQQHLEFARECATNFNHAYGAHLVHPKTIIREYIGSNDDFGIRTPINYLFVAPVHRIMSLSDPTSKMSKSHKLARSRILITDTYEEIRGKILAALTDSAPGISYEPAKRPGISNLLSILSIFDPDQRSPEQLAQVYSTTHPRSFKETVSDAVTAGLQGIRTRYMELIDDGRYLDQVVAEGSRKARQSAEETMSIVRSATGL</sequence>
<dbReference type="FunFam" id="3.40.50.620:FF:000082">
    <property type="entry name" value="MSW1p Mitochondrial tryptophanyl-tRNA synthetase"/>
    <property type="match status" value="1"/>
</dbReference>
<gene>
    <name evidence="13" type="primary">MSW1</name>
    <name evidence="13" type="ORF">QQS21_001050</name>
</gene>
<evidence type="ECO:0000256" key="1">
    <source>
        <dbReference type="ARBA" id="ARBA00004305"/>
    </source>
</evidence>
<dbReference type="PROSITE" id="PS50191">
    <property type="entry name" value="CRAL_TRIO"/>
    <property type="match status" value="1"/>
</dbReference>
<dbReference type="FunFam" id="1.10.240.10:FF:000002">
    <property type="entry name" value="Tryptophan--tRNA ligase"/>
    <property type="match status" value="1"/>
</dbReference>
<keyword evidence="6 11" id="KW-0067">ATP-binding</keyword>
<dbReference type="EMBL" id="JASWJB010000010">
    <property type="protein sequence ID" value="KAK2612939.1"/>
    <property type="molecule type" value="Genomic_DNA"/>
</dbReference>
<dbReference type="GO" id="GO:0004830">
    <property type="term" value="F:tryptophan-tRNA ligase activity"/>
    <property type="evidence" value="ECO:0007669"/>
    <property type="project" value="UniProtKB-EC"/>
</dbReference>
<evidence type="ECO:0000313" key="14">
    <source>
        <dbReference type="Proteomes" id="UP001251528"/>
    </source>
</evidence>
<dbReference type="Pfam" id="PF00579">
    <property type="entry name" value="tRNA-synt_1b"/>
    <property type="match status" value="1"/>
</dbReference>
<evidence type="ECO:0000256" key="4">
    <source>
        <dbReference type="ARBA" id="ARBA00022598"/>
    </source>
</evidence>
<dbReference type="InterPro" id="IPR014729">
    <property type="entry name" value="Rossmann-like_a/b/a_fold"/>
</dbReference>
<comment type="subcellular location">
    <subcellularLocation>
        <location evidence="1">Mitochondrion matrix</location>
    </subcellularLocation>
</comment>
<dbReference type="PANTHER" id="PTHR43766:SF1">
    <property type="entry name" value="TRYPTOPHAN--TRNA LIGASE, MITOCHONDRIAL"/>
    <property type="match status" value="1"/>
</dbReference>
<dbReference type="GO" id="GO:0070183">
    <property type="term" value="P:mitochondrial tryptophanyl-tRNA aminoacylation"/>
    <property type="evidence" value="ECO:0007669"/>
    <property type="project" value="TreeGrafter"/>
</dbReference>